<dbReference type="InterPro" id="IPR036291">
    <property type="entry name" value="NAD(P)-bd_dom_sf"/>
</dbReference>
<evidence type="ECO:0000313" key="4">
    <source>
        <dbReference type="EMBL" id="UXE59307.1"/>
    </source>
</evidence>
<protein>
    <submittedName>
        <fullName evidence="4">SDR family oxidoreductase</fullName>
    </submittedName>
</protein>
<dbReference type="PRINTS" id="PR00081">
    <property type="entry name" value="GDHRDH"/>
</dbReference>
<dbReference type="PROSITE" id="PS00061">
    <property type="entry name" value="ADH_SHORT"/>
    <property type="match status" value="1"/>
</dbReference>
<dbReference type="Pfam" id="PF00106">
    <property type="entry name" value="adh_short"/>
    <property type="match status" value="1"/>
</dbReference>
<name>A0A977PUG7_9CYAN</name>
<organism evidence="4">
    <name type="scientific">Woronichinia naegeliana WA131</name>
    <dbReference type="NCBI Taxonomy" id="2824559"/>
    <lineage>
        <taxon>Bacteria</taxon>
        <taxon>Bacillati</taxon>
        <taxon>Cyanobacteriota</taxon>
        <taxon>Cyanophyceae</taxon>
        <taxon>Synechococcales</taxon>
        <taxon>Coelosphaeriaceae</taxon>
        <taxon>Woronichinia</taxon>
    </lineage>
</organism>
<dbReference type="KEGG" id="wna:KA717_26030"/>
<proteinExistence type="inferred from homology"/>
<comment type="similarity">
    <text evidence="1 3">Belongs to the short-chain dehydrogenases/reductases (SDR) family.</text>
</comment>
<keyword evidence="2" id="KW-0560">Oxidoreductase</keyword>
<dbReference type="SUPFAM" id="SSF51735">
    <property type="entry name" value="NAD(P)-binding Rossmann-fold domains"/>
    <property type="match status" value="1"/>
</dbReference>
<dbReference type="InterPro" id="IPR002347">
    <property type="entry name" value="SDR_fam"/>
</dbReference>
<gene>
    <name evidence="4" type="ORF">KA717_26030</name>
</gene>
<dbReference type="PRINTS" id="PR00080">
    <property type="entry name" value="SDRFAMILY"/>
</dbReference>
<dbReference type="Gene3D" id="3.40.50.720">
    <property type="entry name" value="NAD(P)-binding Rossmann-like Domain"/>
    <property type="match status" value="1"/>
</dbReference>
<dbReference type="FunFam" id="3.40.50.720:FF:000084">
    <property type="entry name" value="Short-chain dehydrogenase reductase"/>
    <property type="match status" value="1"/>
</dbReference>
<dbReference type="CDD" id="cd05233">
    <property type="entry name" value="SDR_c"/>
    <property type="match status" value="1"/>
</dbReference>
<dbReference type="GO" id="GO:0016616">
    <property type="term" value="F:oxidoreductase activity, acting on the CH-OH group of donors, NAD or NADP as acceptor"/>
    <property type="evidence" value="ECO:0007669"/>
    <property type="project" value="TreeGrafter"/>
</dbReference>
<evidence type="ECO:0000256" key="2">
    <source>
        <dbReference type="ARBA" id="ARBA00023002"/>
    </source>
</evidence>
<dbReference type="Proteomes" id="UP001065613">
    <property type="component" value="Chromosome"/>
</dbReference>
<dbReference type="InterPro" id="IPR020904">
    <property type="entry name" value="Sc_DH/Rdtase_CS"/>
</dbReference>
<sequence>MNSFQNGQAKRLQGQVAIVTGGAGGIGQAACQGLMAEGASVVIVDKSTERIEQLQQELAQIGGEGCPETLGLTLDVRKEEDMEAMARLTVEKFGQIDILVTSAAVLRGAGSLPKPMVKYGVDEWDFVMDINLKGVFLSNRAVLPNMIQQKRGTIINMSSVSGRQGRAHDSAYCATKFGVIGFSESVAEEVRQYGIKVQVVLPDAVDTPIWEQNGPIRPEISLPPERVGNLIVYLVCLPPDTIISAPIITPFQTRKRRGAKQE</sequence>
<reference evidence="4" key="1">
    <citation type="submission" date="2021-04" db="EMBL/GenBank/DDBJ databases">
        <title>Genome sequence of Woronichinia naegeliana from Washington state freshwater lake bloom.</title>
        <authorList>
            <person name="Dreher T.W."/>
        </authorList>
    </citation>
    <scope>NUCLEOTIDE SEQUENCE</scope>
    <source>
        <strain evidence="4">WA131</strain>
    </source>
</reference>
<dbReference type="AlphaFoldDB" id="A0A977PUG7"/>
<evidence type="ECO:0000256" key="3">
    <source>
        <dbReference type="RuleBase" id="RU000363"/>
    </source>
</evidence>
<dbReference type="EMBL" id="CP073041">
    <property type="protein sequence ID" value="UXE59307.1"/>
    <property type="molecule type" value="Genomic_DNA"/>
</dbReference>
<evidence type="ECO:0000256" key="1">
    <source>
        <dbReference type="ARBA" id="ARBA00006484"/>
    </source>
</evidence>
<accession>A0A977PUG7</accession>
<dbReference type="PANTHER" id="PTHR42760">
    <property type="entry name" value="SHORT-CHAIN DEHYDROGENASES/REDUCTASES FAMILY MEMBER"/>
    <property type="match status" value="1"/>
</dbReference>